<comment type="caution">
    <text evidence="13">The sequence shown here is derived from an EMBL/GenBank/DDBJ whole genome shotgun (WGS) entry which is preliminary data.</text>
</comment>
<feature type="transmembrane region" description="Helical" evidence="12">
    <location>
        <begin position="151"/>
        <end position="170"/>
    </location>
</feature>
<name>A0AAD5X7I2_9FUNG</name>
<evidence type="ECO:0000256" key="7">
    <source>
        <dbReference type="ARBA" id="ARBA00023098"/>
    </source>
</evidence>
<evidence type="ECO:0000256" key="3">
    <source>
        <dbReference type="ARBA" id="ARBA00022516"/>
    </source>
</evidence>
<evidence type="ECO:0000256" key="4">
    <source>
        <dbReference type="ARBA" id="ARBA00022679"/>
    </source>
</evidence>
<evidence type="ECO:0000256" key="5">
    <source>
        <dbReference type="ARBA" id="ARBA00022692"/>
    </source>
</evidence>
<evidence type="ECO:0000256" key="2">
    <source>
        <dbReference type="ARBA" id="ARBA00010441"/>
    </source>
</evidence>
<evidence type="ECO:0000313" key="14">
    <source>
        <dbReference type="Proteomes" id="UP001212841"/>
    </source>
</evidence>
<evidence type="ECO:0000256" key="1">
    <source>
        <dbReference type="ARBA" id="ARBA00004141"/>
    </source>
</evidence>
<keyword evidence="7" id="KW-0443">Lipid metabolism</keyword>
<gene>
    <name evidence="13" type="ORF">HK097_010161</name>
</gene>
<keyword evidence="10" id="KW-1208">Phospholipid metabolism</keyword>
<feature type="transmembrane region" description="Helical" evidence="12">
    <location>
        <begin position="127"/>
        <end position="145"/>
    </location>
</feature>
<accession>A0AAD5X7I2</accession>
<keyword evidence="9" id="KW-0594">Phospholipid biosynthesis</keyword>
<comment type="similarity">
    <text evidence="2 11">Belongs to the CDP-alcohol phosphatidyltransferase class-I family.</text>
</comment>
<evidence type="ECO:0008006" key="15">
    <source>
        <dbReference type="Google" id="ProtNLM"/>
    </source>
</evidence>
<proteinExistence type="inferred from homology"/>
<dbReference type="GO" id="GO:0016020">
    <property type="term" value="C:membrane"/>
    <property type="evidence" value="ECO:0007669"/>
    <property type="project" value="UniProtKB-SubCell"/>
</dbReference>
<evidence type="ECO:0000256" key="8">
    <source>
        <dbReference type="ARBA" id="ARBA00023136"/>
    </source>
</evidence>
<dbReference type="InterPro" id="IPR043130">
    <property type="entry name" value="CDP-OH_PTrfase_TM_dom"/>
</dbReference>
<dbReference type="InterPro" id="IPR000462">
    <property type="entry name" value="CDP-OH_P_trans"/>
</dbReference>
<dbReference type="InterPro" id="IPR050324">
    <property type="entry name" value="CDP-alcohol_PTase-I"/>
</dbReference>
<organism evidence="13 14">
    <name type="scientific">Rhizophlyctis rosea</name>
    <dbReference type="NCBI Taxonomy" id="64517"/>
    <lineage>
        <taxon>Eukaryota</taxon>
        <taxon>Fungi</taxon>
        <taxon>Fungi incertae sedis</taxon>
        <taxon>Chytridiomycota</taxon>
        <taxon>Chytridiomycota incertae sedis</taxon>
        <taxon>Chytridiomycetes</taxon>
        <taxon>Rhizophlyctidales</taxon>
        <taxon>Rhizophlyctidaceae</taxon>
        <taxon>Rhizophlyctis</taxon>
    </lineage>
</organism>
<dbReference type="Pfam" id="PF01066">
    <property type="entry name" value="CDP-OH_P_transf"/>
    <property type="match status" value="1"/>
</dbReference>
<dbReference type="Proteomes" id="UP001212841">
    <property type="component" value="Unassembled WGS sequence"/>
</dbReference>
<dbReference type="GO" id="GO:0043337">
    <property type="term" value="F:cardiolipin synthase (CMP-forming)"/>
    <property type="evidence" value="ECO:0007669"/>
    <property type="project" value="TreeGrafter"/>
</dbReference>
<keyword evidence="3" id="KW-0444">Lipid biosynthesis</keyword>
<keyword evidence="4 11" id="KW-0808">Transferase</keyword>
<dbReference type="GO" id="GO:0005739">
    <property type="term" value="C:mitochondrion"/>
    <property type="evidence" value="ECO:0007669"/>
    <property type="project" value="TreeGrafter"/>
</dbReference>
<comment type="subcellular location">
    <subcellularLocation>
        <location evidence="1">Membrane</location>
        <topology evidence="1">Multi-pass membrane protein</topology>
    </subcellularLocation>
</comment>
<feature type="transmembrane region" description="Helical" evidence="12">
    <location>
        <begin position="55"/>
        <end position="80"/>
    </location>
</feature>
<protein>
    <recommendedName>
        <fullName evidence="15">Cardiolipin synthase 1</fullName>
    </recommendedName>
</protein>
<dbReference type="GO" id="GO:0032049">
    <property type="term" value="P:cardiolipin biosynthetic process"/>
    <property type="evidence" value="ECO:0007669"/>
    <property type="project" value="TreeGrafter"/>
</dbReference>
<evidence type="ECO:0000256" key="11">
    <source>
        <dbReference type="RuleBase" id="RU003750"/>
    </source>
</evidence>
<keyword evidence="5 12" id="KW-0812">Transmembrane</keyword>
<reference evidence="13" key="1">
    <citation type="submission" date="2020-05" db="EMBL/GenBank/DDBJ databases">
        <title>Phylogenomic resolution of chytrid fungi.</title>
        <authorList>
            <person name="Stajich J.E."/>
            <person name="Amses K."/>
            <person name="Simmons R."/>
            <person name="Seto K."/>
            <person name="Myers J."/>
            <person name="Bonds A."/>
            <person name="Quandt C.A."/>
            <person name="Barry K."/>
            <person name="Liu P."/>
            <person name="Grigoriev I."/>
            <person name="Longcore J.E."/>
            <person name="James T.Y."/>
        </authorList>
    </citation>
    <scope>NUCLEOTIDE SEQUENCE</scope>
    <source>
        <strain evidence="13">JEL0318</strain>
    </source>
</reference>
<keyword evidence="14" id="KW-1185">Reference proteome</keyword>
<feature type="transmembrane region" description="Helical" evidence="12">
    <location>
        <begin position="12"/>
        <end position="35"/>
    </location>
</feature>
<evidence type="ECO:0000313" key="13">
    <source>
        <dbReference type="EMBL" id="KAJ3055553.1"/>
    </source>
</evidence>
<evidence type="ECO:0000256" key="10">
    <source>
        <dbReference type="ARBA" id="ARBA00023264"/>
    </source>
</evidence>
<dbReference type="PANTHER" id="PTHR14269:SF60">
    <property type="entry name" value="CARDIOLIPIN SYNTHASE (CMP-FORMING)"/>
    <property type="match status" value="1"/>
</dbReference>
<dbReference type="PIRSF" id="PIRSF000847">
    <property type="entry name" value="Phos_ph_gly_syn"/>
    <property type="match status" value="1"/>
</dbReference>
<dbReference type="GO" id="GO:0008444">
    <property type="term" value="F:CDP-diacylglycerol-glycerol-3-phosphate 3-phosphatidyltransferase activity"/>
    <property type="evidence" value="ECO:0007669"/>
    <property type="project" value="InterPro"/>
</dbReference>
<keyword evidence="6 12" id="KW-1133">Transmembrane helix</keyword>
<dbReference type="AlphaFoldDB" id="A0AAD5X7I2"/>
<dbReference type="PROSITE" id="PS00379">
    <property type="entry name" value="CDP_ALCOHOL_P_TRANSF"/>
    <property type="match status" value="1"/>
</dbReference>
<keyword evidence="8 12" id="KW-0472">Membrane</keyword>
<evidence type="ECO:0000256" key="6">
    <source>
        <dbReference type="ARBA" id="ARBA00022989"/>
    </source>
</evidence>
<dbReference type="PANTHER" id="PTHR14269">
    <property type="entry name" value="CDP-DIACYLGLYCEROL--GLYCEROL-3-PHOSPHATE 3-PHOSPHATIDYLTRANSFERASE-RELATED"/>
    <property type="match status" value="1"/>
</dbReference>
<sequence length="185" mass="19984">MSPVIGYYILHNNFTTALSLLTFAAITDLVDGWMARNWNMKTTLGSALDPMADKILMTVLTISLAGVELVPVPLAALIILRDVGLVFATGYYRYASLPPPKTVSRFFDPTLPSVEVQPPTISKLNTLFQLLLMGLSTAAPVFGFVNHIGLLGLQGVVAVTTIWSALHYAIKKNVILMGKEGPKAP</sequence>
<evidence type="ECO:0000256" key="12">
    <source>
        <dbReference type="SAM" id="Phobius"/>
    </source>
</evidence>
<evidence type="ECO:0000256" key="9">
    <source>
        <dbReference type="ARBA" id="ARBA00023209"/>
    </source>
</evidence>
<dbReference type="InterPro" id="IPR004570">
    <property type="entry name" value="Phosphatidylglycerol_P_synth"/>
</dbReference>
<dbReference type="InterPro" id="IPR048254">
    <property type="entry name" value="CDP_ALCOHOL_P_TRANSF_CS"/>
</dbReference>
<dbReference type="Gene3D" id="1.20.120.1760">
    <property type="match status" value="1"/>
</dbReference>
<dbReference type="EMBL" id="JADGJD010000073">
    <property type="protein sequence ID" value="KAJ3055553.1"/>
    <property type="molecule type" value="Genomic_DNA"/>
</dbReference>